<organism evidence="6">
    <name type="scientific">Christensenella massiliensis</name>
    <dbReference type="NCBI Taxonomy" id="1805714"/>
    <lineage>
        <taxon>Bacteria</taxon>
        <taxon>Bacillati</taxon>
        <taxon>Bacillota</taxon>
        <taxon>Clostridia</taxon>
        <taxon>Christensenellales</taxon>
        <taxon>Christensenellaceae</taxon>
        <taxon>Christensenella</taxon>
    </lineage>
</organism>
<evidence type="ECO:0000256" key="4">
    <source>
        <dbReference type="SAM" id="SignalP"/>
    </source>
</evidence>
<dbReference type="AlphaFoldDB" id="A0AAU8A5P6"/>
<dbReference type="InterPro" id="IPR028082">
    <property type="entry name" value="Peripla_BP_I"/>
</dbReference>
<evidence type="ECO:0000313" key="6">
    <source>
        <dbReference type="EMBL" id="XCC61493.1"/>
    </source>
</evidence>
<feature type="chain" id="PRO_5043862874" evidence="4">
    <location>
        <begin position="20"/>
        <end position="380"/>
    </location>
</feature>
<gene>
    <name evidence="6" type="ORF">PUP29_08110</name>
</gene>
<dbReference type="GO" id="GO:0030246">
    <property type="term" value="F:carbohydrate binding"/>
    <property type="evidence" value="ECO:0007669"/>
    <property type="project" value="UniProtKB-ARBA"/>
</dbReference>
<dbReference type="PROSITE" id="PS51257">
    <property type="entry name" value="PROKAR_LIPOPROTEIN"/>
    <property type="match status" value="1"/>
</dbReference>
<name>A0AAU8A5P6_9FIRM</name>
<comment type="subcellular location">
    <subcellularLocation>
        <location evidence="1">Cell envelope</location>
    </subcellularLocation>
</comment>
<comment type="similarity">
    <text evidence="2">Belongs to the bacterial solute-binding protein 2 family.</text>
</comment>
<evidence type="ECO:0000256" key="1">
    <source>
        <dbReference type="ARBA" id="ARBA00004196"/>
    </source>
</evidence>
<dbReference type="Gene3D" id="3.40.50.2300">
    <property type="match status" value="2"/>
</dbReference>
<dbReference type="SUPFAM" id="SSF53822">
    <property type="entry name" value="Periplasmic binding protein-like I"/>
    <property type="match status" value="1"/>
</dbReference>
<dbReference type="PANTHER" id="PTHR46847">
    <property type="entry name" value="D-ALLOSE-BINDING PERIPLASMIC PROTEIN-RELATED"/>
    <property type="match status" value="1"/>
</dbReference>
<feature type="signal peptide" evidence="4">
    <location>
        <begin position="1"/>
        <end position="19"/>
    </location>
</feature>
<accession>A0AAU8A5P6</accession>
<dbReference type="PANTHER" id="PTHR46847:SF1">
    <property type="entry name" value="D-ALLOSE-BINDING PERIPLASMIC PROTEIN-RELATED"/>
    <property type="match status" value="1"/>
</dbReference>
<dbReference type="EMBL" id="CP117826">
    <property type="protein sequence ID" value="XCC61493.1"/>
    <property type="molecule type" value="Genomic_DNA"/>
</dbReference>
<proteinExistence type="inferred from homology"/>
<dbReference type="InterPro" id="IPR025997">
    <property type="entry name" value="SBP_2_dom"/>
</dbReference>
<evidence type="ECO:0000259" key="5">
    <source>
        <dbReference type="Pfam" id="PF13407"/>
    </source>
</evidence>
<reference evidence="6" key="1">
    <citation type="submission" date="2023-02" db="EMBL/GenBank/DDBJ databases">
        <title>Gut commensal Christensenella minuta modulates host metabolism via a new class of secondary bile acids.</title>
        <authorList>
            <person name="Liu C."/>
        </authorList>
    </citation>
    <scope>NUCLEOTIDE SEQUENCE</scope>
    <source>
        <strain evidence="6">CA70</strain>
    </source>
</reference>
<sequence>MKKLVVVLLAVIMAVSVFAGCAADTQPQASETAESGTNAQGSESADAGAADGKTFKVAYVNKTLNNPFYVALDAAIKEEVENRGWQYISLDASDDITKEQENLETVVSQKVDAIIMNAVDPEACVPSINAAVGAGIPVICVDTQVSDQAKPVTTVLSNNYENGYQVGQYVGSEEIFPADEEIISVLLSGAKGNLVGQERRTGLMAGIIAARTGMSAEEAKAAAEKMEQELTDSGKAVNEEAKFRINSQGWGNWTADEGLPAMEDMLVANKDINLVLSENDNMLLGAKTALDNAGMTEQIWLAAGADGQKEAYEEIMKEGSRYLGTGENNPYKIGTKAVEIAEALLSGETDASSYDAITPTEALAVTKENVAEIYNPDSLF</sequence>
<feature type="domain" description="Periplasmic binding protein" evidence="5">
    <location>
        <begin position="57"/>
        <end position="348"/>
    </location>
</feature>
<dbReference type="GO" id="GO:0030313">
    <property type="term" value="C:cell envelope"/>
    <property type="evidence" value="ECO:0007669"/>
    <property type="project" value="UniProtKB-SubCell"/>
</dbReference>
<dbReference type="Pfam" id="PF13407">
    <property type="entry name" value="Peripla_BP_4"/>
    <property type="match status" value="1"/>
</dbReference>
<evidence type="ECO:0000256" key="3">
    <source>
        <dbReference type="ARBA" id="ARBA00022729"/>
    </source>
</evidence>
<evidence type="ECO:0000256" key="2">
    <source>
        <dbReference type="ARBA" id="ARBA00007639"/>
    </source>
</evidence>
<keyword evidence="3 4" id="KW-0732">Signal</keyword>
<dbReference type="RefSeq" id="WP_353422949.1">
    <property type="nucleotide sequence ID" value="NZ_CP117826.1"/>
</dbReference>
<protein>
    <submittedName>
        <fullName evidence="6">Substrate-binding domain-containing protein</fullName>
    </submittedName>
</protein>